<accession>A0A196SH70</accession>
<sequence length="386" mass="44960">MVVDFGYLKVFLNSYFTSRLWEYPNLVVLCFDKRSFLILGKAHFPVYYESIGKDSSFAHSFADQATREFKKKIRWKITLLYRILHFGVNILYMDCDVVLLKNPFPYLHSVSSVDLLVQRDGSKICTGFMYLVSSPTSKAMMRQANRYIRRQAMDDQDAVNLAVKKTRMPFLFLPSDAFPSGFRFFARHQLAWDLKNSPCVILHNNYVRGEFGKELRFKEMGLFSIDLNGEYSADRRYLTVERLDMRWLKQSLKDLARLANLLERTAVLPPFPCRRDNGEVPFCNVCHFDLPNCFKDVLGRFRSPVRESVFFTNPLVPEAIKAEERNNPIYSFSRNCKASIRYETSFPPRANHSNSVICVPCHNSLFQCVREYGKTVNSSVFRIFSL</sequence>
<dbReference type="InterPro" id="IPR052636">
    <property type="entry name" value="UDP-D-xylose:L-fucose_XylT"/>
</dbReference>
<evidence type="ECO:0000313" key="3">
    <source>
        <dbReference type="Proteomes" id="UP000078348"/>
    </source>
</evidence>
<name>A0A196SH70_BLAHN</name>
<reference evidence="2 3" key="1">
    <citation type="submission" date="2016-05" db="EMBL/GenBank/DDBJ databases">
        <title>Nuclear genome of Blastocystis sp. subtype 1 NandII.</title>
        <authorList>
            <person name="Gentekaki E."/>
            <person name="Curtis B."/>
            <person name="Stairs C."/>
            <person name="Eme L."/>
            <person name="Herman E."/>
            <person name="Klimes V."/>
            <person name="Arias M.C."/>
            <person name="Elias M."/>
            <person name="Hilliou F."/>
            <person name="Klute M."/>
            <person name="Malik S.-B."/>
            <person name="Pightling A."/>
            <person name="Rachubinski R."/>
            <person name="Salas D."/>
            <person name="Schlacht A."/>
            <person name="Suga H."/>
            <person name="Archibald J."/>
            <person name="Ball S.G."/>
            <person name="Clark G."/>
            <person name="Dacks J."/>
            <person name="Van Der Giezen M."/>
            <person name="Tsaousis A."/>
            <person name="Roger A."/>
        </authorList>
    </citation>
    <scope>NUCLEOTIDE SEQUENCE [LARGE SCALE GENOMIC DNA]</scope>
    <source>
        <strain evidence="3">ATCC 50177 / NandII</strain>
    </source>
</reference>
<dbReference type="GO" id="GO:0005794">
    <property type="term" value="C:Golgi apparatus"/>
    <property type="evidence" value="ECO:0007669"/>
    <property type="project" value="TreeGrafter"/>
</dbReference>
<comment type="caution">
    <text evidence="2">The sequence shown here is derived from an EMBL/GenBank/DDBJ whole genome shotgun (WGS) entry which is preliminary data.</text>
</comment>
<dbReference type="AlphaFoldDB" id="A0A196SH70"/>
<proteinExistence type="predicted"/>
<protein>
    <submittedName>
        <fullName evidence="2">DNA ligase 1</fullName>
    </submittedName>
</protein>
<dbReference type="PANTHER" id="PTHR47032">
    <property type="entry name" value="UDP-D-XYLOSE:L-FUCOSE ALPHA-1,3-D-XYLOSYLTRANSFERASE-RELATED"/>
    <property type="match status" value="1"/>
</dbReference>
<dbReference type="PANTHER" id="PTHR47032:SF1">
    <property type="entry name" value="UDP-D-XYLOSE:L-FUCOSE ALPHA-1,3-D-XYLOSYLTRANSFERASE-RELATED"/>
    <property type="match status" value="1"/>
</dbReference>
<dbReference type="Pfam" id="PF03407">
    <property type="entry name" value="Nucleotid_trans"/>
    <property type="match status" value="1"/>
</dbReference>
<dbReference type="Proteomes" id="UP000078348">
    <property type="component" value="Unassembled WGS sequence"/>
</dbReference>
<dbReference type="GO" id="GO:0016757">
    <property type="term" value="F:glycosyltransferase activity"/>
    <property type="evidence" value="ECO:0007669"/>
    <property type="project" value="TreeGrafter"/>
</dbReference>
<evidence type="ECO:0000313" key="2">
    <source>
        <dbReference type="EMBL" id="OAO16395.1"/>
    </source>
</evidence>
<gene>
    <name evidence="2" type="ORF">AV274_1926</name>
</gene>
<dbReference type="InterPro" id="IPR005069">
    <property type="entry name" value="Nucl-diP-sugar_transferase"/>
</dbReference>
<keyword evidence="3" id="KW-1185">Reference proteome</keyword>
<dbReference type="GO" id="GO:0016874">
    <property type="term" value="F:ligase activity"/>
    <property type="evidence" value="ECO:0007669"/>
    <property type="project" value="UniProtKB-KW"/>
</dbReference>
<keyword evidence="2" id="KW-0436">Ligase</keyword>
<organism evidence="2 3">
    <name type="scientific">Blastocystis sp. subtype 1 (strain ATCC 50177 / NandII)</name>
    <dbReference type="NCBI Taxonomy" id="478820"/>
    <lineage>
        <taxon>Eukaryota</taxon>
        <taxon>Sar</taxon>
        <taxon>Stramenopiles</taxon>
        <taxon>Bigyra</taxon>
        <taxon>Opalozoa</taxon>
        <taxon>Opalinata</taxon>
        <taxon>Blastocystidae</taxon>
        <taxon>Blastocystis</taxon>
    </lineage>
</organism>
<feature type="domain" description="Nucleotide-diphospho-sugar transferase" evidence="1">
    <location>
        <begin position="24"/>
        <end position="216"/>
    </location>
</feature>
<dbReference type="OrthoDB" id="197884at2759"/>
<evidence type="ECO:0000259" key="1">
    <source>
        <dbReference type="Pfam" id="PF03407"/>
    </source>
</evidence>
<dbReference type="EMBL" id="LXWW01000085">
    <property type="protein sequence ID" value="OAO16395.1"/>
    <property type="molecule type" value="Genomic_DNA"/>
</dbReference>